<comment type="subunit">
    <text evidence="8">Component of the Mediator complex.</text>
</comment>
<keyword evidence="5 8" id="KW-0804">Transcription</keyword>
<dbReference type="OrthoDB" id="5319830at2759"/>
<keyword evidence="8" id="KW-0010">Activator</keyword>
<reference evidence="10" key="1">
    <citation type="submission" date="2022-12" db="EMBL/GenBank/DDBJ databases">
        <authorList>
            <person name="Brejova B."/>
        </authorList>
    </citation>
    <scope>NUCLEOTIDE SEQUENCE</scope>
</reference>
<organism evidence="10 11">
    <name type="scientific">Candida verbasci</name>
    <dbReference type="NCBI Taxonomy" id="1227364"/>
    <lineage>
        <taxon>Eukaryota</taxon>
        <taxon>Fungi</taxon>
        <taxon>Dikarya</taxon>
        <taxon>Ascomycota</taxon>
        <taxon>Saccharomycotina</taxon>
        <taxon>Pichiomycetes</taxon>
        <taxon>Debaryomycetaceae</taxon>
        <taxon>Candida/Lodderomyces clade</taxon>
        <taxon>Candida</taxon>
    </lineage>
</organism>
<keyword evidence="9" id="KW-1133">Transmembrane helix</keyword>
<keyword evidence="9" id="KW-0812">Transmembrane</keyword>
<dbReference type="GO" id="GO:0016592">
    <property type="term" value="C:mediator complex"/>
    <property type="evidence" value="ECO:0007669"/>
    <property type="project" value="InterPro"/>
</dbReference>
<comment type="similarity">
    <text evidence="2 8">Belongs to the Mediator complex subunit 17 family.</text>
</comment>
<dbReference type="GO" id="GO:0070847">
    <property type="term" value="C:core mediator complex"/>
    <property type="evidence" value="ECO:0007669"/>
    <property type="project" value="TreeGrafter"/>
</dbReference>
<evidence type="ECO:0000256" key="5">
    <source>
        <dbReference type="ARBA" id="ARBA00023163"/>
    </source>
</evidence>
<dbReference type="PANTHER" id="PTHR13114">
    <property type="entry name" value="MEDIATOR OF RNA POLYMERASE II TRANSCRIPTION SUBUNIT 17"/>
    <property type="match status" value="1"/>
</dbReference>
<evidence type="ECO:0000313" key="10">
    <source>
        <dbReference type="EMBL" id="CAI5757579.1"/>
    </source>
</evidence>
<comment type="function">
    <text evidence="8">Component of the Mediator complex, a coactivator involved in the regulated transcription of nearly all RNA polymerase II-dependent genes. Mediator functions as a bridge to convey information from gene-specific regulatory proteins to the basal RNA polymerase II transcription machinery. Mediator is recruited to promoters by direct interactions with regulatory proteins and serves as a scaffold for the assembly of a functional preinitiation complex with RNA polymerase II and the general transcription factors.</text>
</comment>
<dbReference type="InterPro" id="IPR019313">
    <property type="entry name" value="Mediator_Med17"/>
</dbReference>
<evidence type="ECO:0000256" key="9">
    <source>
        <dbReference type="SAM" id="Phobius"/>
    </source>
</evidence>
<dbReference type="AlphaFoldDB" id="A0A9W4TV22"/>
<comment type="subcellular location">
    <subcellularLocation>
        <location evidence="1 8">Nucleus</location>
    </subcellularLocation>
</comment>
<name>A0A9W4TV22_9ASCO</name>
<keyword evidence="4 8" id="KW-0805">Transcription regulation</keyword>
<comment type="caution">
    <text evidence="10">The sequence shown here is derived from an EMBL/GenBank/DDBJ whole genome shotgun (WGS) entry which is preliminary data.</text>
</comment>
<keyword evidence="9" id="KW-0472">Membrane</keyword>
<dbReference type="Proteomes" id="UP001152885">
    <property type="component" value="Unassembled WGS sequence"/>
</dbReference>
<keyword evidence="6 8" id="KW-0539">Nucleus</keyword>
<evidence type="ECO:0000256" key="7">
    <source>
        <dbReference type="ARBA" id="ARBA00032014"/>
    </source>
</evidence>
<evidence type="ECO:0000256" key="8">
    <source>
        <dbReference type="RuleBase" id="RU364140"/>
    </source>
</evidence>
<dbReference type="GO" id="GO:0003712">
    <property type="term" value="F:transcription coregulator activity"/>
    <property type="evidence" value="ECO:0007669"/>
    <property type="project" value="InterPro"/>
</dbReference>
<evidence type="ECO:0000313" key="11">
    <source>
        <dbReference type="Proteomes" id="UP001152885"/>
    </source>
</evidence>
<feature type="transmembrane region" description="Helical" evidence="9">
    <location>
        <begin position="220"/>
        <end position="245"/>
    </location>
</feature>
<evidence type="ECO:0000256" key="1">
    <source>
        <dbReference type="ARBA" id="ARBA00004123"/>
    </source>
</evidence>
<evidence type="ECO:0000256" key="4">
    <source>
        <dbReference type="ARBA" id="ARBA00023015"/>
    </source>
</evidence>
<dbReference type="EMBL" id="CANTUO010000002">
    <property type="protein sequence ID" value="CAI5757579.1"/>
    <property type="molecule type" value="Genomic_DNA"/>
</dbReference>
<protein>
    <recommendedName>
        <fullName evidence="3 8">Mediator of RNA polymerase II transcription subunit 17</fullName>
    </recommendedName>
    <alternativeName>
        <fullName evidence="7 8">Mediator complex subunit 17</fullName>
    </alternativeName>
</protein>
<evidence type="ECO:0000256" key="3">
    <source>
        <dbReference type="ARBA" id="ARBA00019610"/>
    </source>
</evidence>
<dbReference type="GO" id="GO:0006357">
    <property type="term" value="P:regulation of transcription by RNA polymerase II"/>
    <property type="evidence" value="ECO:0007669"/>
    <property type="project" value="InterPro"/>
</dbReference>
<gene>
    <name evidence="8" type="primary">MED17</name>
    <name evidence="10" type="ORF">CANVERA_P2093</name>
</gene>
<proteinExistence type="inferred from homology"/>
<dbReference type="Gene3D" id="6.10.250.2620">
    <property type="match status" value="1"/>
</dbReference>
<dbReference type="Pfam" id="PF10156">
    <property type="entry name" value="Med17"/>
    <property type="match status" value="1"/>
</dbReference>
<dbReference type="PANTHER" id="PTHR13114:SF7">
    <property type="entry name" value="MEDIATOR OF RNA POLYMERASE II TRANSCRIPTION SUBUNIT 17"/>
    <property type="match status" value="1"/>
</dbReference>
<evidence type="ECO:0000256" key="6">
    <source>
        <dbReference type="ARBA" id="ARBA00023242"/>
    </source>
</evidence>
<keyword evidence="11" id="KW-1185">Reference proteome</keyword>
<evidence type="ECO:0000256" key="2">
    <source>
        <dbReference type="ARBA" id="ARBA00005635"/>
    </source>
</evidence>
<sequence length="262" mass="29846">MINLDENHIDPFIQDEDKLKLEELIPRILMTRKSFLNVTEESLSEELKNPNLQPENIQETTQEEEQDVDLFNKQKFELTKSINSALNETTLSLDFISLLIASVKPNVGKSTMSPHLQKLVKPTSLNSDKLTKDETTTSKSSTRIGQGWKIDSLNKIITMFKDSSISLSEQTNKEHNYWNSINFVVSNNEALFKINEPEKSIGIKYGYGDSGSSYYDDGLGILRILIIPFFFIMEIVGGSLFLLSYTLNDIRDSNMLQTVVYQ</sequence>
<accession>A0A9W4TV22</accession>